<protein>
    <submittedName>
        <fullName evidence="1">Uncharacterized protein</fullName>
    </submittedName>
</protein>
<evidence type="ECO:0000313" key="2">
    <source>
        <dbReference type="Proteomes" id="UP000094793"/>
    </source>
</evidence>
<gene>
    <name evidence="1" type="ORF">BLSMQ_3528</name>
</gene>
<name>A0A1D7W971_BREAU</name>
<dbReference type="Proteomes" id="UP000094793">
    <property type="component" value="Chromosome"/>
</dbReference>
<accession>A0A1D7W971</accession>
<dbReference type="EMBL" id="CP017150">
    <property type="protein sequence ID" value="AOP55228.1"/>
    <property type="molecule type" value="Genomic_DNA"/>
</dbReference>
<proteinExistence type="predicted"/>
<dbReference type="AlphaFoldDB" id="A0A1D7W971"/>
<dbReference type="KEGG" id="blin:BLSMQ_3528"/>
<organism evidence="1 2">
    <name type="scientific">Brevibacterium aurantiacum</name>
    <dbReference type="NCBI Taxonomy" id="273384"/>
    <lineage>
        <taxon>Bacteria</taxon>
        <taxon>Bacillati</taxon>
        <taxon>Actinomycetota</taxon>
        <taxon>Actinomycetes</taxon>
        <taxon>Micrococcales</taxon>
        <taxon>Brevibacteriaceae</taxon>
        <taxon>Brevibacterium</taxon>
    </lineage>
</organism>
<reference evidence="2" key="1">
    <citation type="submission" date="2016-09" db="EMBL/GenBank/DDBJ databases">
        <title>Complete Genome Sequence of Brevibacterium linens SMQ-1335.</title>
        <authorList>
            <person name="de Melo A.G."/>
            <person name="Labrie S.J."/>
            <person name="Dumaresq J."/>
            <person name="Roberts R.J."/>
            <person name="Tremblay D.M."/>
            <person name="Moineau S."/>
        </authorList>
    </citation>
    <scope>NUCLEOTIDE SEQUENCE [LARGE SCALE GENOMIC DNA]</scope>
    <source>
        <strain evidence="2">SMQ-1335</strain>
    </source>
</reference>
<evidence type="ECO:0000313" key="1">
    <source>
        <dbReference type="EMBL" id="AOP55228.1"/>
    </source>
</evidence>
<sequence length="48" mass="5382">MRICSAQPDANDWVQVAHPGMPTQTGFVGGYMHVDYLELLPTYDSHTM</sequence>